<name>A0A5R9GER3_9BACL</name>
<accession>A0A5R9GER3</accession>
<gene>
    <name evidence="2" type="ORF">FE782_15615</name>
</gene>
<comment type="caution">
    <text evidence="2">The sequence shown here is derived from an EMBL/GenBank/DDBJ whole genome shotgun (WGS) entry which is preliminary data.</text>
</comment>
<proteinExistence type="predicted"/>
<dbReference type="EMBL" id="VCIW01000010">
    <property type="protein sequence ID" value="TLS51163.1"/>
    <property type="molecule type" value="Genomic_DNA"/>
</dbReference>
<feature type="transmembrane region" description="Helical" evidence="1">
    <location>
        <begin position="167"/>
        <end position="193"/>
    </location>
</feature>
<keyword evidence="1" id="KW-0472">Membrane</keyword>
<feature type="transmembrane region" description="Helical" evidence="1">
    <location>
        <begin position="515"/>
        <end position="535"/>
    </location>
</feature>
<evidence type="ECO:0000313" key="3">
    <source>
        <dbReference type="Proteomes" id="UP000309676"/>
    </source>
</evidence>
<feature type="transmembrane region" description="Helical" evidence="1">
    <location>
        <begin position="455"/>
        <end position="475"/>
    </location>
</feature>
<feature type="transmembrane region" description="Helical" evidence="1">
    <location>
        <begin position="430"/>
        <end position="449"/>
    </location>
</feature>
<feature type="transmembrane region" description="Helical" evidence="1">
    <location>
        <begin position="137"/>
        <end position="161"/>
    </location>
</feature>
<organism evidence="2 3">
    <name type="scientific">Paenibacillus antri</name>
    <dbReference type="NCBI Taxonomy" id="2582848"/>
    <lineage>
        <taxon>Bacteria</taxon>
        <taxon>Bacillati</taxon>
        <taxon>Bacillota</taxon>
        <taxon>Bacilli</taxon>
        <taxon>Bacillales</taxon>
        <taxon>Paenibacillaceae</taxon>
        <taxon>Paenibacillus</taxon>
    </lineage>
</organism>
<sequence>MRDYPTLKALDAFRGLFALAGVNYPVMRRILQAKLTMDRRRSPTAFSQYNAKADDGRDRNVLAGALWLYALMGLIMVPFVILGDAFWFQMSLVFGIFLFFASTAMISDFSSVLLDVRDRNVLGTKPIDRRTIGAAKAVHVFLYLATVTSALIAGPLVAGTIKHGPGFAALFLAAVALIDLAVVAATAMLYAALLRWFDGERLKDTINYVQIALSIAITAGYQVLARSFGLVDLQAGFEPSPWHLLLPPLWFAAPFELLLRGATGTVAAAGAILALAVPIAAIALYARMAPAFERSLVKLASHGGKPRRSGSRRMSGRLAGLLCASREEQAFFRFASSMLTAEREFKLKVYPSLGFALVFPFIFLFQGLADMSLAEMAGTRWHLSIYLGGIMIPSVLYMLKYSGAYKGAWIFRVAPSADRSAMYRGTVKAALARLLAPVTLLLGVAYFAIFGVGFAPHFAAVALGFCLYAALCFLFSKKTPPFSESFVGAKGGGIEMIALMLLLVVFFLLHLASTYAVWGVWAYIALLLLANRYVWRTAFRVS</sequence>
<feature type="transmembrane region" description="Helical" evidence="1">
    <location>
        <begin position="94"/>
        <end position="116"/>
    </location>
</feature>
<keyword evidence="3" id="KW-1185">Reference proteome</keyword>
<dbReference type="Proteomes" id="UP000309676">
    <property type="component" value="Unassembled WGS sequence"/>
</dbReference>
<feature type="transmembrane region" description="Helical" evidence="1">
    <location>
        <begin position="66"/>
        <end position="88"/>
    </location>
</feature>
<dbReference type="RefSeq" id="WP_138195157.1">
    <property type="nucleotide sequence ID" value="NZ_VCIW01000010.1"/>
</dbReference>
<keyword evidence="1" id="KW-1133">Transmembrane helix</keyword>
<feature type="transmembrane region" description="Helical" evidence="1">
    <location>
        <begin position="266"/>
        <end position="286"/>
    </location>
</feature>
<feature type="transmembrane region" description="Helical" evidence="1">
    <location>
        <begin position="205"/>
        <end position="224"/>
    </location>
</feature>
<evidence type="ECO:0000256" key="1">
    <source>
        <dbReference type="SAM" id="Phobius"/>
    </source>
</evidence>
<dbReference type="OrthoDB" id="2659138at2"/>
<protein>
    <submittedName>
        <fullName evidence="2">Uncharacterized protein</fullName>
    </submittedName>
</protein>
<dbReference type="AlphaFoldDB" id="A0A5R9GER3"/>
<feature type="transmembrane region" description="Helical" evidence="1">
    <location>
        <begin position="349"/>
        <end position="369"/>
    </location>
</feature>
<feature type="transmembrane region" description="Helical" evidence="1">
    <location>
        <begin position="487"/>
        <end position="509"/>
    </location>
</feature>
<evidence type="ECO:0000313" key="2">
    <source>
        <dbReference type="EMBL" id="TLS51163.1"/>
    </source>
</evidence>
<keyword evidence="1" id="KW-0812">Transmembrane</keyword>
<reference evidence="2 3" key="1">
    <citation type="submission" date="2019-05" db="EMBL/GenBank/DDBJ databases">
        <authorList>
            <person name="Narsing Rao M.P."/>
            <person name="Li W.J."/>
        </authorList>
    </citation>
    <scope>NUCLEOTIDE SEQUENCE [LARGE SCALE GENOMIC DNA]</scope>
    <source>
        <strain evidence="2 3">SYSU_K30003</strain>
    </source>
</reference>
<feature type="transmembrane region" description="Helical" evidence="1">
    <location>
        <begin position="381"/>
        <end position="399"/>
    </location>
</feature>